<organism evidence="2 3">
    <name type="scientific">Nocardia sputorum</name>
    <dbReference type="NCBI Taxonomy" id="2984338"/>
    <lineage>
        <taxon>Bacteria</taxon>
        <taxon>Bacillati</taxon>
        <taxon>Actinomycetota</taxon>
        <taxon>Actinomycetes</taxon>
        <taxon>Mycobacteriales</taxon>
        <taxon>Nocardiaceae</taxon>
        <taxon>Nocardia</taxon>
    </lineage>
</organism>
<evidence type="ECO:0000313" key="2">
    <source>
        <dbReference type="EMBL" id="BDU02034.1"/>
    </source>
</evidence>
<sequence>MLGDGAPGRGGRTQLLGLARPDAGLAEDRAQRVEVILARVQSCEVSGTGWGWPTQASDASQSRIHDSAVAPPPTG</sequence>
<dbReference type="EMBL" id="AP026978">
    <property type="protein sequence ID" value="BDU02034.1"/>
    <property type="molecule type" value="Genomic_DNA"/>
</dbReference>
<feature type="region of interest" description="Disordered" evidence="1">
    <location>
        <begin position="47"/>
        <end position="75"/>
    </location>
</feature>
<evidence type="ECO:0008006" key="4">
    <source>
        <dbReference type="Google" id="ProtNLM"/>
    </source>
</evidence>
<evidence type="ECO:0000256" key="1">
    <source>
        <dbReference type="SAM" id="MobiDB-lite"/>
    </source>
</evidence>
<name>A0ABM8D3R6_9NOCA</name>
<reference evidence="2 3" key="1">
    <citation type="submission" date="2022-11" db="EMBL/GenBank/DDBJ databases">
        <title>Genome Sequencing of Nocardia sp. ON39_IFM12276 and assembly.</title>
        <authorList>
            <person name="Shimojima M."/>
            <person name="Toyokawa M."/>
            <person name="Uesaka K."/>
        </authorList>
    </citation>
    <scope>NUCLEOTIDE SEQUENCE [LARGE SCALE GENOMIC DNA]</scope>
    <source>
        <strain evidence="2 3">IFM 12276</strain>
    </source>
</reference>
<accession>A0ABM8D3R6</accession>
<proteinExistence type="predicted"/>
<keyword evidence="3" id="KW-1185">Reference proteome</keyword>
<evidence type="ECO:0000313" key="3">
    <source>
        <dbReference type="Proteomes" id="UP001317870"/>
    </source>
</evidence>
<protein>
    <recommendedName>
        <fullName evidence="4">DUF222 domain-containing protein</fullName>
    </recommendedName>
</protein>
<gene>
    <name evidence="2" type="ORF">IFM12276_50620</name>
</gene>
<dbReference type="Proteomes" id="UP001317870">
    <property type="component" value="Chromosome"/>
</dbReference>